<evidence type="ECO:0000313" key="2">
    <source>
        <dbReference type="Proteomes" id="UP001331761"/>
    </source>
</evidence>
<dbReference type="EMBL" id="WIXE01011407">
    <property type="protein sequence ID" value="KAK5976768.1"/>
    <property type="molecule type" value="Genomic_DNA"/>
</dbReference>
<name>A0AAN8FX30_TRICO</name>
<dbReference type="Proteomes" id="UP001331761">
    <property type="component" value="Unassembled WGS sequence"/>
</dbReference>
<keyword evidence="2" id="KW-1185">Reference proteome</keyword>
<gene>
    <name evidence="1" type="ORF">GCK32_008005</name>
</gene>
<dbReference type="AlphaFoldDB" id="A0AAN8FX30"/>
<proteinExistence type="predicted"/>
<reference evidence="1 2" key="1">
    <citation type="submission" date="2019-10" db="EMBL/GenBank/DDBJ databases">
        <title>Assembly and Annotation for the nematode Trichostrongylus colubriformis.</title>
        <authorList>
            <person name="Martin J."/>
        </authorList>
    </citation>
    <scope>NUCLEOTIDE SEQUENCE [LARGE SCALE GENOMIC DNA]</scope>
    <source>
        <strain evidence="1">G859</strain>
        <tissue evidence="1">Whole worm</tissue>
    </source>
</reference>
<organism evidence="1 2">
    <name type="scientific">Trichostrongylus colubriformis</name>
    <name type="common">Black scour worm</name>
    <dbReference type="NCBI Taxonomy" id="6319"/>
    <lineage>
        <taxon>Eukaryota</taxon>
        <taxon>Metazoa</taxon>
        <taxon>Ecdysozoa</taxon>
        <taxon>Nematoda</taxon>
        <taxon>Chromadorea</taxon>
        <taxon>Rhabditida</taxon>
        <taxon>Rhabditina</taxon>
        <taxon>Rhabditomorpha</taxon>
        <taxon>Strongyloidea</taxon>
        <taxon>Trichostrongylidae</taxon>
        <taxon>Trichostrongylus</taxon>
    </lineage>
</organism>
<evidence type="ECO:0000313" key="1">
    <source>
        <dbReference type="EMBL" id="KAK5976768.1"/>
    </source>
</evidence>
<protein>
    <submittedName>
        <fullName evidence="1">Uncharacterized protein</fullName>
    </submittedName>
</protein>
<comment type="caution">
    <text evidence="1">The sequence shown here is derived from an EMBL/GenBank/DDBJ whole genome shotgun (WGS) entry which is preliminary data.</text>
</comment>
<accession>A0AAN8FX30</accession>
<sequence length="35" mass="4164">MELPWMQMTLLTSNGFWIEQPRGLRNTVSKEWIVA</sequence>